<sequence length="554" mass="60416">MAEEPSSTSNNPAPAPSSSSAADSYIGNFISVTSKSEIRYEGVLYYLNPQDSTLGLKNVRSYGTEGRKKDGPQVPPSDKIYEYILFRGSDIKDLEVKTGTLPAQKEEEIYNDPAIIQSNNHAGPSNARSVLAVSGSSTEFNLHSEPFVSNSRSYPGVLSSQHSGNQLGKWSSSPSPHNAISSYDRPTDWQGYRGAPGDIPVAHPHSSLSTTTLYPPWNKEATTMTAANLSNNFSAGHSSATSTSVYLNATPNLSSEQLSTPCTDSISSKLPLQFHHSTLVNSNGLAMPSPLSYQSTSNIEAPIDSRIVPNHVILPPAESSTHLTSSVSVPLSDPLLRQQPSLLTPNQLTQSRLSEHCPENSFSLDQKHVGDMSSMCLKIPSSISSSAATQAVQPPLLPLPPPSEKLQYSSQLTEEFDFQAMNEKFKKDEVWGYLGKANQRDKIDGARENGTSSQDAKDDNNRSVSNGEPKVAYNKDDFFDTISCNSTSRGARNGQYRSSERMKLDSETFGNFRQRTQLGYGNGARHGEHFGPYNWGRGYYYGNRGRGGFGQRFQ</sequence>
<feature type="domain" description="FFD box profile" evidence="4">
    <location>
        <begin position="471"/>
        <end position="486"/>
    </location>
</feature>
<dbReference type="Pfam" id="PF09532">
    <property type="entry name" value="FDF"/>
    <property type="match status" value="1"/>
</dbReference>
<reference evidence="6" key="2">
    <citation type="journal article" date="2024" name="Plant">
        <title>Genomic evolution and insights into agronomic trait innovations of Sesamum species.</title>
        <authorList>
            <person name="Miao H."/>
            <person name="Wang L."/>
            <person name="Qu L."/>
            <person name="Liu H."/>
            <person name="Sun Y."/>
            <person name="Le M."/>
            <person name="Wang Q."/>
            <person name="Wei S."/>
            <person name="Zheng Y."/>
            <person name="Lin W."/>
            <person name="Duan Y."/>
            <person name="Cao H."/>
            <person name="Xiong S."/>
            <person name="Wang X."/>
            <person name="Wei L."/>
            <person name="Li C."/>
            <person name="Ma Q."/>
            <person name="Ju M."/>
            <person name="Zhao R."/>
            <person name="Li G."/>
            <person name="Mu C."/>
            <person name="Tian Q."/>
            <person name="Mei H."/>
            <person name="Zhang T."/>
            <person name="Gao T."/>
            <person name="Zhang H."/>
        </authorList>
    </citation>
    <scope>NUCLEOTIDE SEQUENCE</scope>
    <source>
        <strain evidence="6">KEN8</strain>
    </source>
</reference>
<dbReference type="PANTHER" id="PTHR13586">
    <property type="entry name" value="SCD6 PROTEIN-RELATED"/>
    <property type="match status" value="1"/>
</dbReference>
<dbReference type="GO" id="GO:0000932">
    <property type="term" value="C:P-body"/>
    <property type="evidence" value="ECO:0007669"/>
    <property type="project" value="TreeGrafter"/>
</dbReference>
<dbReference type="PROSITE" id="PS51512">
    <property type="entry name" value="DFDF"/>
    <property type="match status" value="1"/>
</dbReference>
<dbReference type="EMBL" id="JACGWM010000005">
    <property type="protein sequence ID" value="KAL0371992.1"/>
    <property type="molecule type" value="Genomic_DNA"/>
</dbReference>
<evidence type="ECO:0000259" key="5">
    <source>
        <dbReference type="PROSITE" id="PS52002"/>
    </source>
</evidence>
<dbReference type="SMART" id="SM01199">
    <property type="entry name" value="FDF"/>
    <property type="match status" value="1"/>
</dbReference>
<feature type="region of interest" description="Disordered" evidence="2">
    <location>
        <begin position="158"/>
        <end position="179"/>
    </location>
</feature>
<feature type="short sequence motif" description="FFD box" evidence="1">
    <location>
        <begin position="471"/>
        <end position="486"/>
    </location>
</feature>
<evidence type="ECO:0000259" key="3">
    <source>
        <dbReference type="PROSITE" id="PS51512"/>
    </source>
</evidence>
<feature type="region of interest" description="Disordered" evidence="2">
    <location>
        <begin position="442"/>
        <end position="472"/>
    </location>
</feature>
<evidence type="ECO:0000259" key="4">
    <source>
        <dbReference type="PROSITE" id="PS51513"/>
    </source>
</evidence>
<accession>A0AAW2QW02</accession>
<dbReference type="InterPro" id="IPR025609">
    <property type="entry name" value="Lsm14-like_N"/>
</dbReference>
<evidence type="ECO:0000313" key="6">
    <source>
        <dbReference type="EMBL" id="KAL0371992.1"/>
    </source>
</evidence>
<dbReference type="InterPro" id="IPR010920">
    <property type="entry name" value="LSM_dom_sf"/>
</dbReference>
<dbReference type="AlphaFoldDB" id="A0AAW2QW02"/>
<dbReference type="SUPFAM" id="SSF50182">
    <property type="entry name" value="Sm-like ribonucleoproteins"/>
    <property type="match status" value="1"/>
</dbReference>
<dbReference type="SMART" id="SM01271">
    <property type="entry name" value="LSM14"/>
    <property type="match status" value="1"/>
</dbReference>
<dbReference type="InterPro" id="IPR019050">
    <property type="entry name" value="FDF_dom"/>
</dbReference>
<feature type="domain" description="DFDF" evidence="3">
    <location>
        <begin position="404"/>
        <end position="440"/>
    </location>
</feature>
<protein>
    <submittedName>
        <fullName evidence="6">Protein decapping 5</fullName>
    </submittedName>
</protein>
<gene>
    <name evidence="6" type="ORF">Scaly_0880800</name>
</gene>
<dbReference type="InterPro" id="IPR047575">
    <property type="entry name" value="Sm"/>
</dbReference>
<dbReference type="InterPro" id="IPR025762">
    <property type="entry name" value="DFDF"/>
</dbReference>
<dbReference type="InterPro" id="IPR025761">
    <property type="entry name" value="FFD_box"/>
</dbReference>
<dbReference type="GO" id="GO:0003729">
    <property type="term" value="F:mRNA binding"/>
    <property type="evidence" value="ECO:0007669"/>
    <property type="project" value="TreeGrafter"/>
</dbReference>
<dbReference type="GO" id="GO:0034063">
    <property type="term" value="P:stress granule assembly"/>
    <property type="evidence" value="ECO:0007669"/>
    <property type="project" value="TreeGrafter"/>
</dbReference>
<dbReference type="CDD" id="cd01736">
    <property type="entry name" value="LSm14_N"/>
    <property type="match status" value="1"/>
</dbReference>
<dbReference type="PANTHER" id="PTHR13586:SF23">
    <property type="entry name" value="DECAPPING 5-LIKE PROTEIN-RELATED"/>
    <property type="match status" value="1"/>
</dbReference>
<proteinExistence type="predicted"/>
<dbReference type="PROSITE" id="PS52002">
    <property type="entry name" value="SM"/>
    <property type="match status" value="1"/>
</dbReference>
<feature type="compositionally biased region" description="Polar residues" evidence="2">
    <location>
        <begin position="158"/>
        <end position="170"/>
    </location>
</feature>
<dbReference type="GO" id="GO:0033962">
    <property type="term" value="P:P-body assembly"/>
    <property type="evidence" value="ECO:0007669"/>
    <property type="project" value="TreeGrafter"/>
</dbReference>
<feature type="region of interest" description="Disordered" evidence="2">
    <location>
        <begin position="1"/>
        <end position="22"/>
    </location>
</feature>
<dbReference type="Pfam" id="PF12701">
    <property type="entry name" value="LSM14"/>
    <property type="match status" value="1"/>
</dbReference>
<evidence type="ECO:0000256" key="2">
    <source>
        <dbReference type="SAM" id="MobiDB-lite"/>
    </source>
</evidence>
<name>A0AAW2QW02_9LAMI</name>
<comment type="caution">
    <text evidence="6">The sequence shown here is derived from an EMBL/GenBank/DDBJ whole genome shotgun (WGS) entry which is preliminary data.</text>
</comment>
<reference evidence="6" key="1">
    <citation type="submission" date="2020-06" db="EMBL/GenBank/DDBJ databases">
        <authorList>
            <person name="Li T."/>
            <person name="Hu X."/>
            <person name="Zhang T."/>
            <person name="Song X."/>
            <person name="Zhang H."/>
            <person name="Dai N."/>
            <person name="Sheng W."/>
            <person name="Hou X."/>
            <person name="Wei L."/>
        </authorList>
    </citation>
    <scope>NUCLEOTIDE SEQUENCE</scope>
    <source>
        <strain evidence="6">KEN8</strain>
        <tissue evidence="6">Leaf</tissue>
    </source>
</reference>
<feature type="domain" description="Sm" evidence="5">
    <location>
        <begin position="17"/>
        <end position="100"/>
    </location>
</feature>
<organism evidence="6">
    <name type="scientific">Sesamum calycinum</name>
    <dbReference type="NCBI Taxonomy" id="2727403"/>
    <lineage>
        <taxon>Eukaryota</taxon>
        <taxon>Viridiplantae</taxon>
        <taxon>Streptophyta</taxon>
        <taxon>Embryophyta</taxon>
        <taxon>Tracheophyta</taxon>
        <taxon>Spermatophyta</taxon>
        <taxon>Magnoliopsida</taxon>
        <taxon>eudicotyledons</taxon>
        <taxon>Gunneridae</taxon>
        <taxon>Pentapetalae</taxon>
        <taxon>asterids</taxon>
        <taxon>lamiids</taxon>
        <taxon>Lamiales</taxon>
        <taxon>Pedaliaceae</taxon>
        <taxon>Sesamum</taxon>
    </lineage>
</organism>
<dbReference type="Gene3D" id="2.30.30.100">
    <property type="match status" value="1"/>
</dbReference>
<dbReference type="PROSITE" id="PS51513">
    <property type="entry name" value="FFD"/>
    <property type="match status" value="1"/>
</dbReference>
<evidence type="ECO:0000256" key="1">
    <source>
        <dbReference type="PROSITE-ProRule" id="PRU00846"/>
    </source>
</evidence>